<feature type="compositionally biased region" description="Basic and acidic residues" evidence="10">
    <location>
        <begin position="378"/>
        <end position="387"/>
    </location>
</feature>
<evidence type="ECO:0000256" key="2">
    <source>
        <dbReference type="ARBA" id="ARBA00022676"/>
    </source>
</evidence>
<dbReference type="Pfam" id="PF00536">
    <property type="entry name" value="SAM_1"/>
    <property type="match status" value="1"/>
</dbReference>
<gene>
    <name evidence="12" type="ORF">QYM36_008782</name>
</gene>
<dbReference type="SUPFAM" id="SSF48403">
    <property type="entry name" value="Ankyrin repeat"/>
    <property type="match status" value="1"/>
</dbReference>
<feature type="compositionally biased region" description="Low complexity" evidence="10">
    <location>
        <begin position="358"/>
        <end position="374"/>
    </location>
</feature>
<dbReference type="AlphaFoldDB" id="A0AA88L0E7"/>
<dbReference type="Proteomes" id="UP001187531">
    <property type="component" value="Unassembled WGS sequence"/>
</dbReference>
<reference evidence="12" key="1">
    <citation type="submission" date="2023-07" db="EMBL/GenBank/DDBJ databases">
        <title>Chromosome-level genome assembly of Artemia franciscana.</title>
        <authorList>
            <person name="Jo E."/>
        </authorList>
    </citation>
    <scope>NUCLEOTIDE SEQUENCE</scope>
    <source>
        <tissue evidence="12">Whole body</tissue>
    </source>
</reference>
<comment type="catalytic activity">
    <reaction evidence="7">
        <text>NAD(+) + (ADP-D-ribosyl)n-acceptor = nicotinamide + (ADP-D-ribosyl)n+1-acceptor + H(+).</text>
        <dbReference type="EC" id="2.4.2.30"/>
    </reaction>
</comment>
<protein>
    <recommendedName>
        <fullName evidence="1">NAD(+) ADP-ribosyltransferase</fullName>
        <ecNumber evidence="1">2.4.2.30</ecNumber>
    </recommendedName>
</protein>
<dbReference type="SMART" id="SM00248">
    <property type="entry name" value="ANK"/>
    <property type="match status" value="3"/>
</dbReference>
<accession>A0AA88L0E7</accession>
<evidence type="ECO:0000256" key="10">
    <source>
        <dbReference type="SAM" id="MobiDB-lite"/>
    </source>
</evidence>
<evidence type="ECO:0000256" key="1">
    <source>
        <dbReference type="ARBA" id="ARBA00012020"/>
    </source>
</evidence>
<dbReference type="PROSITE" id="PS50088">
    <property type="entry name" value="ANK_REPEAT"/>
    <property type="match status" value="2"/>
</dbReference>
<comment type="similarity">
    <text evidence="6">Belongs to the ARTD/PARP family.</text>
</comment>
<dbReference type="InterPro" id="IPR001660">
    <property type="entry name" value="SAM"/>
</dbReference>
<evidence type="ECO:0000256" key="3">
    <source>
        <dbReference type="ARBA" id="ARBA00022695"/>
    </source>
</evidence>
<keyword evidence="2" id="KW-0328">Glycosyltransferase</keyword>
<dbReference type="PANTHER" id="PTHR24171:SF9">
    <property type="entry name" value="ANKYRIN REPEAT DOMAIN-CONTAINING PROTEIN 39"/>
    <property type="match status" value="1"/>
</dbReference>
<keyword evidence="3" id="KW-0808">Transferase</keyword>
<feature type="domain" description="SAM" evidence="11">
    <location>
        <begin position="395"/>
        <end position="460"/>
    </location>
</feature>
<keyword evidence="4" id="KW-0677">Repeat</keyword>
<dbReference type="GO" id="GO:0016779">
    <property type="term" value="F:nucleotidyltransferase activity"/>
    <property type="evidence" value="ECO:0007669"/>
    <property type="project" value="UniProtKB-KW"/>
</dbReference>
<keyword evidence="5 8" id="KW-0040">ANK repeat</keyword>
<feature type="repeat" description="ANK" evidence="8">
    <location>
        <begin position="31"/>
        <end position="63"/>
    </location>
</feature>
<organism evidence="12 13">
    <name type="scientific">Artemia franciscana</name>
    <name type="common">Brine shrimp</name>
    <name type="synonym">Artemia sanfranciscana</name>
    <dbReference type="NCBI Taxonomy" id="6661"/>
    <lineage>
        <taxon>Eukaryota</taxon>
        <taxon>Metazoa</taxon>
        <taxon>Ecdysozoa</taxon>
        <taxon>Arthropoda</taxon>
        <taxon>Crustacea</taxon>
        <taxon>Branchiopoda</taxon>
        <taxon>Anostraca</taxon>
        <taxon>Artemiidae</taxon>
        <taxon>Artemia</taxon>
    </lineage>
</organism>
<keyword evidence="9" id="KW-0175">Coiled coil</keyword>
<dbReference type="EC" id="2.4.2.30" evidence="1"/>
<feature type="repeat" description="ANK" evidence="8">
    <location>
        <begin position="64"/>
        <end position="96"/>
    </location>
</feature>
<dbReference type="PROSITE" id="PS50297">
    <property type="entry name" value="ANK_REP_REGION"/>
    <property type="match status" value="2"/>
</dbReference>
<dbReference type="Pfam" id="PF12796">
    <property type="entry name" value="Ank_2"/>
    <property type="match status" value="1"/>
</dbReference>
<evidence type="ECO:0000256" key="8">
    <source>
        <dbReference type="PROSITE-ProRule" id="PRU00023"/>
    </source>
</evidence>
<dbReference type="EMBL" id="JAVRJZ010000013">
    <property type="protein sequence ID" value="KAK2714328.1"/>
    <property type="molecule type" value="Genomic_DNA"/>
</dbReference>
<evidence type="ECO:0000256" key="4">
    <source>
        <dbReference type="ARBA" id="ARBA00022737"/>
    </source>
</evidence>
<dbReference type="InterPro" id="IPR002110">
    <property type="entry name" value="Ankyrin_rpt"/>
</dbReference>
<dbReference type="Gene3D" id="1.25.40.20">
    <property type="entry name" value="Ankyrin repeat-containing domain"/>
    <property type="match status" value="1"/>
</dbReference>
<evidence type="ECO:0000259" key="11">
    <source>
        <dbReference type="SMART" id="SM00454"/>
    </source>
</evidence>
<evidence type="ECO:0000313" key="13">
    <source>
        <dbReference type="Proteomes" id="UP001187531"/>
    </source>
</evidence>
<dbReference type="SMART" id="SM00454">
    <property type="entry name" value="SAM"/>
    <property type="match status" value="1"/>
</dbReference>
<name>A0AA88L0E7_ARTSF</name>
<dbReference type="InterPro" id="IPR013761">
    <property type="entry name" value="SAM/pointed_sf"/>
</dbReference>
<evidence type="ECO:0000313" key="12">
    <source>
        <dbReference type="EMBL" id="KAK2714328.1"/>
    </source>
</evidence>
<keyword evidence="3" id="KW-0548">Nucleotidyltransferase</keyword>
<comment type="caution">
    <text evidence="12">The sequence shown here is derived from an EMBL/GenBank/DDBJ whole genome shotgun (WGS) entry which is preliminary data.</text>
</comment>
<evidence type="ECO:0000256" key="5">
    <source>
        <dbReference type="ARBA" id="ARBA00023043"/>
    </source>
</evidence>
<feature type="compositionally biased region" description="Acidic residues" evidence="10">
    <location>
        <begin position="388"/>
        <end position="397"/>
    </location>
</feature>
<proteinExistence type="inferred from homology"/>
<keyword evidence="13" id="KW-1185">Reference proteome</keyword>
<feature type="coiled-coil region" evidence="9">
    <location>
        <begin position="122"/>
        <end position="171"/>
    </location>
</feature>
<evidence type="ECO:0000256" key="6">
    <source>
        <dbReference type="ARBA" id="ARBA00024347"/>
    </source>
</evidence>
<dbReference type="PANTHER" id="PTHR24171">
    <property type="entry name" value="ANKYRIN REPEAT DOMAIN-CONTAINING PROTEIN 39-RELATED"/>
    <property type="match status" value="1"/>
</dbReference>
<dbReference type="Gene3D" id="1.10.150.50">
    <property type="entry name" value="Transcription Factor, Ets-1"/>
    <property type="match status" value="1"/>
</dbReference>
<evidence type="ECO:0000256" key="9">
    <source>
        <dbReference type="SAM" id="Coils"/>
    </source>
</evidence>
<evidence type="ECO:0000256" key="7">
    <source>
        <dbReference type="ARBA" id="ARBA00033987"/>
    </source>
</evidence>
<feature type="region of interest" description="Disordered" evidence="10">
    <location>
        <begin position="209"/>
        <end position="242"/>
    </location>
</feature>
<sequence>MANRFHGAARDNDLSRLKEATKRDCNARDEDGMTPTLCAAFEGHLEALRILVGRGGDPDKTDHYGNTALHLSAARGHMPCVTFLVNFGVNIWAEDIDGHSPKELAAMNEKDEILNYLDNVIAKQDKKEAKQQKEKAVKHREKLKKDFEKVQKKAQEEAAKEQKRLEEIRKKMDTTTYSNPIPPSRPSVAALALRRDSRQIYGATPKFSELVNSDKQPGKKPISSVFKKAQAKKGTSRTNDASGSLRSVIGELSDADFKVGDYDSDGSRTVRSISGLRRDSEVMFKRNEEVEGKRGKLSDILYDGPSGNQINSNLLHSTDSGFGEEMYKSRQSIFERPGFGTMAFRNSITATLNAFTNGDQDSSSNSTSIAADSQTSLKQKDSTRNWENEDGESDEDSPSMSQLALFLAASGLIDLLPSFAKEQIDLDTAMLLTEADLTSMNIPLGPRKKLLKAIADRKADLEDPGEVDDSYL</sequence>
<dbReference type="InterPro" id="IPR036770">
    <property type="entry name" value="Ankyrin_rpt-contain_sf"/>
</dbReference>
<feature type="region of interest" description="Disordered" evidence="10">
    <location>
        <begin position="358"/>
        <end position="399"/>
    </location>
</feature>
<dbReference type="SUPFAM" id="SSF47769">
    <property type="entry name" value="SAM/Pointed domain"/>
    <property type="match status" value="1"/>
</dbReference>
<dbReference type="GO" id="GO:0003950">
    <property type="term" value="F:NAD+ poly-ADP-ribosyltransferase activity"/>
    <property type="evidence" value="ECO:0007669"/>
    <property type="project" value="UniProtKB-EC"/>
</dbReference>